<feature type="transmembrane region" description="Helical" evidence="1">
    <location>
        <begin position="323"/>
        <end position="343"/>
    </location>
</feature>
<feature type="transmembrane region" description="Helical" evidence="1">
    <location>
        <begin position="133"/>
        <end position="153"/>
    </location>
</feature>
<feature type="transmembrane region" description="Helical" evidence="1">
    <location>
        <begin position="230"/>
        <end position="253"/>
    </location>
</feature>
<feature type="transmembrane region" description="Helical" evidence="1">
    <location>
        <begin position="40"/>
        <end position="58"/>
    </location>
</feature>
<feature type="transmembrane region" description="Helical" evidence="1">
    <location>
        <begin position="6"/>
        <end position="28"/>
    </location>
</feature>
<keyword evidence="1" id="KW-0812">Transmembrane</keyword>
<feature type="transmembrane region" description="Helical" evidence="1">
    <location>
        <begin position="259"/>
        <end position="280"/>
    </location>
</feature>
<evidence type="ECO:0000313" key="3">
    <source>
        <dbReference type="Proteomes" id="UP000316649"/>
    </source>
</evidence>
<name>A0A558DXE1_9GAMM</name>
<dbReference type="EMBL" id="VMNH01000023">
    <property type="protein sequence ID" value="TVO70831.1"/>
    <property type="molecule type" value="Genomic_DNA"/>
</dbReference>
<organism evidence="2 3">
    <name type="scientific">Sedimenticola selenatireducens</name>
    <dbReference type="NCBI Taxonomy" id="191960"/>
    <lineage>
        <taxon>Bacteria</taxon>
        <taxon>Pseudomonadati</taxon>
        <taxon>Pseudomonadota</taxon>
        <taxon>Gammaproteobacteria</taxon>
        <taxon>Chromatiales</taxon>
        <taxon>Sedimenticolaceae</taxon>
        <taxon>Sedimenticola</taxon>
    </lineage>
</organism>
<dbReference type="AlphaFoldDB" id="A0A558DXE1"/>
<protein>
    <recommendedName>
        <fullName evidence="4">NnrS family protein</fullName>
    </recommendedName>
</protein>
<evidence type="ECO:0000256" key="1">
    <source>
        <dbReference type="SAM" id="Phobius"/>
    </source>
</evidence>
<feature type="transmembrane region" description="Helical" evidence="1">
    <location>
        <begin position="174"/>
        <end position="191"/>
    </location>
</feature>
<keyword evidence="1" id="KW-0472">Membrane</keyword>
<accession>A0A558DXE1</accession>
<dbReference type="OrthoDB" id="8482278at2"/>
<comment type="caution">
    <text evidence="2">The sequence shown here is derived from an EMBL/GenBank/DDBJ whole genome shotgun (WGS) entry which is preliminary data.</text>
</comment>
<evidence type="ECO:0000313" key="2">
    <source>
        <dbReference type="EMBL" id="TVO70831.1"/>
    </source>
</evidence>
<feature type="transmembrane region" description="Helical" evidence="1">
    <location>
        <begin position="97"/>
        <end position="121"/>
    </location>
</feature>
<dbReference type="Proteomes" id="UP000316649">
    <property type="component" value="Unassembled WGS sequence"/>
</dbReference>
<sequence>MRPSAPLHLIFAIGILPLILGAMTYFVPVLTRSRTAEPQSLAPTLLALIAGSLVSFSLFYSFSIYPYAAITGLIAVIWQLIWIRGRKRAMLGNPHPGLLWYQLALGALLLGLVSILAGYFMPDHWAALRRFHLHVNILGFIGFTALGTLRVLLPTTGSYPDPQAGVWLLRQWPWLVGGTLLIAIGAAWYSPLALFGLIVWLIPMGQFLLPLITTHRLVIWQPHGATTPLACAVIGLLILLLSGGAHSLGWLSAPPTTQAFIPLFLLPLVTGASSHLLPLWMTQAQQRDRELQLRILLGRHSAGRSALFMLGGLLILAEQGWGLLLILVGLLHYIIRVVMAFFYKTPQKL</sequence>
<evidence type="ECO:0008006" key="4">
    <source>
        <dbReference type="Google" id="ProtNLM"/>
    </source>
</evidence>
<reference evidence="2 3" key="1">
    <citation type="submission" date="2019-07" db="EMBL/GenBank/DDBJ databases">
        <title>The pathways for chlorine oxyanion respiration interact through the shared metabolite chlorate.</title>
        <authorList>
            <person name="Barnum T.P."/>
            <person name="Cheng Y."/>
            <person name="Hill K.A."/>
            <person name="Lucas L.N."/>
            <person name="Carlson H.K."/>
            <person name="Coates J.D."/>
        </authorList>
    </citation>
    <scope>NUCLEOTIDE SEQUENCE [LARGE SCALE GENOMIC DNA]</scope>
    <source>
        <strain evidence="2 3">BK-1</strain>
    </source>
</reference>
<feature type="transmembrane region" description="Helical" evidence="1">
    <location>
        <begin position="64"/>
        <end position="85"/>
    </location>
</feature>
<feature type="transmembrane region" description="Helical" evidence="1">
    <location>
        <begin position="301"/>
        <end position="317"/>
    </location>
</feature>
<proteinExistence type="predicted"/>
<gene>
    <name evidence="2" type="ORF">FHP88_15345</name>
</gene>
<keyword evidence="3" id="KW-1185">Reference proteome</keyword>
<dbReference type="RefSeq" id="WP_144359968.1">
    <property type="nucleotide sequence ID" value="NZ_VMNH01000023.1"/>
</dbReference>
<keyword evidence="1" id="KW-1133">Transmembrane helix</keyword>